<evidence type="ECO:0008006" key="2">
    <source>
        <dbReference type="Google" id="ProtNLM"/>
    </source>
</evidence>
<reference evidence="1" key="1">
    <citation type="journal article" date="2021" name="Proc. Natl. Acad. Sci. U.S.A.">
        <title>A Catalog of Tens of Thousands of Viruses from Human Metagenomes Reveals Hidden Associations with Chronic Diseases.</title>
        <authorList>
            <person name="Tisza M.J."/>
            <person name="Buck C.B."/>
        </authorList>
    </citation>
    <scope>NUCLEOTIDE SEQUENCE</scope>
    <source>
        <strain evidence="1">CtySy20</strain>
    </source>
</reference>
<sequence length="471" mass="53408">MSVNLKNLIIEIVDLIDTYDFQQERQMPDLITTRSGQQLHFGDQVRRKIDLLTSILKDNLPAPLNNISYATLYTICRDSICNLYTEGVLAEGIKNESREHIKKLKAEINEVISNKIVTLTHHFQAQTCLFPNSPSFSIGPVSIKSTHQWIKDIDVTNRFFTAFGASPDDEANWKEELTKIFSSNGKHTSQNFTSINLYEIIKKANSIIEVEIDNYEIKLSRQLAKITSQAAVDCFSLIFNNPKMFLQQNLFEHPTPPVAYNSLVSFSGKLQLPGMTINDKIRVYDGDFIDKVVTDNRNFINAAGSILYTITNKVENGKKNLSLRWTTALNWYAEAQREQDDAISLAKIGISLDVLSGGGTTRGILNMVKNLLDLDEQHVVFEHPKKTTLIEFIIDLYEHGRSQIVHGNHIDRLIPFDKERQKATSLCRLILYIAALRLETYSGDDSHDAFQKMPFLDKDGDKVAMNMADKG</sequence>
<dbReference type="EMBL" id="BK015526">
    <property type="protein sequence ID" value="DAE11139.1"/>
    <property type="molecule type" value="Genomic_DNA"/>
</dbReference>
<proteinExistence type="predicted"/>
<organism evidence="1">
    <name type="scientific">Peduovirinae sp. ctySy20</name>
    <dbReference type="NCBI Taxonomy" id="2825211"/>
    <lineage>
        <taxon>Viruses</taxon>
        <taxon>Duplodnaviria</taxon>
        <taxon>Heunggongvirae</taxon>
        <taxon>Uroviricota</taxon>
        <taxon>Caudoviricetes</taxon>
        <taxon>Peduoviridae</taxon>
    </lineage>
</organism>
<evidence type="ECO:0000313" key="1">
    <source>
        <dbReference type="EMBL" id="DAE11139.1"/>
    </source>
</evidence>
<name>A0A8S5PXA3_9CAUD</name>
<protein>
    <recommendedName>
        <fullName evidence="2">Apea-like HEPN domain-containing protein</fullName>
    </recommendedName>
</protein>
<accession>A0A8S5PXA3</accession>